<evidence type="ECO:0000313" key="4">
    <source>
        <dbReference type="Proteomes" id="UP000811899"/>
    </source>
</evidence>
<evidence type="ECO:0000256" key="2">
    <source>
        <dbReference type="ARBA" id="ARBA00023134"/>
    </source>
</evidence>
<dbReference type="EMBL" id="JAHCVJ010000001">
    <property type="protein sequence ID" value="MBT0662686.1"/>
    <property type="molecule type" value="Genomic_DNA"/>
</dbReference>
<dbReference type="AlphaFoldDB" id="A0AAW4KVX0"/>
<protein>
    <recommendedName>
        <fullName evidence="5">Signal recognition particle receptor subunit beta, a GTPase</fullName>
    </recommendedName>
</protein>
<accession>A0AAW4KVX0</accession>
<dbReference type="RefSeq" id="WP_214169489.1">
    <property type="nucleotide sequence ID" value="NZ_JAHCVJ010000001.1"/>
</dbReference>
<dbReference type="PANTHER" id="PTHR42708">
    <property type="entry name" value="ATP/GTP-BINDING PROTEIN-RELATED"/>
    <property type="match status" value="1"/>
</dbReference>
<dbReference type="PANTHER" id="PTHR42708:SF1">
    <property type="entry name" value="GLIDING MOTILITY PROTEIN MGLA"/>
    <property type="match status" value="1"/>
</dbReference>
<reference evidence="3 4" key="1">
    <citation type="submission" date="2021-05" db="EMBL/GenBank/DDBJ databases">
        <title>The draft genome of Geobacter pelophilus DSM 12255.</title>
        <authorList>
            <person name="Xu Z."/>
            <person name="Masuda Y."/>
            <person name="Itoh H."/>
            <person name="Senoo K."/>
        </authorList>
    </citation>
    <scope>NUCLEOTIDE SEQUENCE [LARGE SCALE GENOMIC DNA]</scope>
    <source>
        <strain evidence="3 4">DSM 12255</strain>
    </source>
</reference>
<name>A0AAW4KVX0_9BACT</name>
<keyword evidence="2" id="KW-0342">GTP-binding</keyword>
<dbReference type="InterPro" id="IPR027417">
    <property type="entry name" value="P-loop_NTPase"/>
</dbReference>
<dbReference type="SUPFAM" id="SSF52540">
    <property type="entry name" value="P-loop containing nucleoside triphosphate hydrolases"/>
    <property type="match status" value="1"/>
</dbReference>
<organism evidence="3 4">
    <name type="scientific">Geoanaerobacter pelophilus</name>
    <dbReference type="NCBI Taxonomy" id="60036"/>
    <lineage>
        <taxon>Bacteria</taxon>
        <taxon>Pseudomonadati</taxon>
        <taxon>Thermodesulfobacteriota</taxon>
        <taxon>Desulfuromonadia</taxon>
        <taxon>Geobacterales</taxon>
        <taxon>Geobacteraceae</taxon>
        <taxon>Geoanaerobacter</taxon>
    </lineage>
</organism>
<evidence type="ECO:0000313" key="3">
    <source>
        <dbReference type="EMBL" id="MBT0662686.1"/>
    </source>
</evidence>
<dbReference type="Pfam" id="PF00025">
    <property type="entry name" value="Arf"/>
    <property type="match status" value="1"/>
</dbReference>
<keyword evidence="4" id="KW-1185">Reference proteome</keyword>
<proteinExistence type="predicted"/>
<dbReference type="Proteomes" id="UP000811899">
    <property type="component" value="Unassembled WGS sequence"/>
</dbReference>
<comment type="caution">
    <text evidence="3">The sequence shown here is derived from an EMBL/GenBank/DDBJ whole genome shotgun (WGS) entry which is preliminary data.</text>
</comment>
<gene>
    <name evidence="3" type="ORF">KI809_00080</name>
</gene>
<keyword evidence="1" id="KW-0547">Nucleotide-binding</keyword>
<sequence>MALVNHAKREINAKIVLCGPAGAGKATLLKAICSRLPIMNRGQLRSMSLQQDKMLFFDFTHALGGDTDKYALRLHVYTITGEVTQASAWKMVLKGVDGVAFVADSSVSRQDANRQACEQMQAALSVNGKQLEDMPAVVICSKQDLPESLPLDQLDLGLQLDVLPVFPVDSLSADAVLDPLCELLEGVIANLEGVGLSLQPAARGLCELSPARAEKMSVDLVAEPSAPVKPLSEMARPLDDESPVLSFAGAPTISTDGILSIGLNVTCCGKSSKASLKISIHGY</sequence>
<evidence type="ECO:0000256" key="1">
    <source>
        <dbReference type="ARBA" id="ARBA00022741"/>
    </source>
</evidence>
<dbReference type="InterPro" id="IPR052705">
    <property type="entry name" value="Gliding_Motility_GTPase"/>
</dbReference>
<dbReference type="Gene3D" id="3.40.50.300">
    <property type="entry name" value="P-loop containing nucleotide triphosphate hydrolases"/>
    <property type="match status" value="1"/>
</dbReference>
<dbReference type="GO" id="GO:0005525">
    <property type="term" value="F:GTP binding"/>
    <property type="evidence" value="ECO:0007669"/>
    <property type="project" value="UniProtKB-KW"/>
</dbReference>
<dbReference type="GO" id="GO:0003924">
    <property type="term" value="F:GTPase activity"/>
    <property type="evidence" value="ECO:0007669"/>
    <property type="project" value="InterPro"/>
</dbReference>
<dbReference type="InterPro" id="IPR006689">
    <property type="entry name" value="Small_GTPase_ARF/SAR"/>
</dbReference>
<evidence type="ECO:0008006" key="5">
    <source>
        <dbReference type="Google" id="ProtNLM"/>
    </source>
</evidence>